<dbReference type="Proteomes" id="UP000657918">
    <property type="component" value="Chromosome 4"/>
</dbReference>
<accession>A0A835KBA6</accession>
<keyword evidence="2" id="KW-1185">Reference proteome</keyword>
<proteinExistence type="predicted"/>
<comment type="caution">
    <text evidence="1">The sequence shown here is derived from an EMBL/GenBank/DDBJ whole genome shotgun (WGS) entry which is preliminary data.</text>
</comment>
<reference evidence="1 2" key="1">
    <citation type="submission" date="2020-10" db="EMBL/GenBank/DDBJ databases">
        <title>Plant Genome Project.</title>
        <authorList>
            <person name="Zhang R.-G."/>
        </authorList>
    </citation>
    <scope>NUCLEOTIDE SEQUENCE [LARGE SCALE GENOMIC DNA]</scope>
    <source>
        <strain evidence="1">FAFU-HL-1</strain>
        <tissue evidence="1">Leaf</tissue>
    </source>
</reference>
<dbReference type="EMBL" id="JADGMS010000004">
    <property type="protein sequence ID" value="KAF9684207.1"/>
    <property type="molecule type" value="Genomic_DNA"/>
</dbReference>
<dbReference type="AlphaFoldDB" id="A0A835KBA6"/>
<organism evidence="1 2">
    <name type="scientific">Salix dunnii</name>
    <dbReference type="NCBI Taxonomy" id="1413687"/>
    <lineage>
        <taxon>Eukaryota</taxon>
        <taxon>Viridiplantae</taxon>
        <taxon>Streptophyta</taxon>
        <taxon>Embryophyta</taxon>
        <taxon>Tracheophyta</taxon>
        <taxon>Spermatophyta</taxon>
        <taxon>Magnoliopsida</taxon>
        <taxon>eudicotyledons</taxon>
        <taxon>Gunneridae</taxon>
        <taxon>Pentapetalae</taxon>
        <taxon>rosids</taxon>
        <taxon>fabids</taxon>
        <taxon>Malpighiales</taxon>
        <taxon>Salicaceae</taxon>
        <taxon>Saliceae</taxon>
        <taxon>Salix</taxon>
    </lineage>
</organism>
<sequence length="144" mass="15296">MLERVVTMILFPLPPESKTKPFLSISLPNIIQHKYLSDSTTPLILRSNSSNSIASSFVRAIDLPIPTVLPGSVSGPSHHSTLFEPMLYLLSPLTVMTEGSCCVSKSNSIPNAAFTSSSLPIISSAFTVKSPVSPLAKAVASNLL</sequence>
<evidence type="ECO:0000313" key="1">
    <source>
        <dbReference type="EMBL" id="KAF9684207.1"/>
    </source>
</evidence>
<name>A0A835KBA6_9ROSI</name>
<evidence type="ECO:0000313" key="2">
    <source>
        <dbReference type="Proteomes" id="UP000657918"/>
    </source>
</evidence>
<gene>
    <name evidence="1" type="ORF">SADUNF_Sadunf04G0093900</name>
</gene>
<protein>
    <submittedName>
        <fullName evidence="1">Uncharacterized protein</fullName>
    </submittedName>
</protein>